<accession>A0ACB8Z4S6</accession>
<dbReference type="Proteomes" id="UP001055879">
    <property type="component" value="Linkage Group LG11"/>
</dbReference>
<proteinExistence type="predicted"/>
<evidence type="ECO:0000313" key="2">
    <source>
        <dbReference type="Proteomes" id="UP001055879"/>
    </source>
</evidence>
<reference evidence="1 2" key="2">
    <citation type="journal article" date="2022" name="Mol. Ecol. Resour.">
        <title>The genomes of chicory, endive, great burdock and yacon provide insights into Asteraceae paleo-polyploidization history and plant inulin production.</title>
        <authorList>
            <person name="Fan W."/>
            <person name="Wang S."/>
            <person name="Wang H."/>
            <person name="Wang A."/>
            <person name="Jiang F."/>
            <person name="Liu H."/>
            <person name="Zhao H."/>
            <person name="Xu D."/>
            <person name="Zhang Y."/>
        </authorList>
    </citation>
    <scope>NUCLEOTIDE SEQUENCE [LARGE SCALE GENOMIC DNA]</scope>
    <source>
        <strain evidence="2">cv. Niubang</strain>
    </source>
</reference>
<organism evidence="1 2">
    <name type="scientific">Arctium lappa</name>
    <name type="common">Greater burdock</name>
    <name type="synonym">Lappa major</name>
    <dbReference type="NCBI Taxonomy" id="4217"/>
    <lineage>
        <taxon>Eukaryota</taxon>
        <taxon>Viridiplantae</taxon>
        <taxon>Streptophyta</taxon>
        <taxon>Embryophyta</taxon>
        <taxon>Tracheophyta</taxon>
        <taxon>Spermatophyta</taxon>
        <taxon>Magnoliopsida</taxon>
        <taxon>eudicotyledons</taxon>
        <taxon>Gunneridae</taxon>
        <taxon>Pentapetalae</taxon>
        <taxon>asterids</taxon>
        <taxon>campanulids</taxon>
        <taxon>Asterales</taxon>
        <taxon>Asteraceae</taxon>
        <taxon>Carduoideae</taxon>
        <taxon>Cardueae</taxon>
        <taxon>Arctiinae</taxon>
        <taxon>Arctium</taxon>
    </lineage>
</organism>
<dbReference type="EMBL" id="CM042057">
    <property type="protein sequence ID" value="KAI3692381.1"/>
    <property type="molecule type" value="Genomic_DNA"/>
</dbReference>
<gene>
    <name evidence="1" type="ORF">L6452_32195</name>
</gene>
<evidence type="ECO:0000313" key="1">
    <source>
        <dbReference type="EMBL" id="KAI3692381.1"/>
    </source>
</evidence>
<name>A0ACB8Z4S6_ARCLA</name>
<reference evidence="2" key="1">
    <citation type="journal article" date="2022" name="Mol. Ecol. Resour.">
        <title>The genomes of chicory, endive, great burdock and yacon provide insights into Asteraceae palaeo-polyploidization history and plant inulin production.</title>
        <authorList>
            <person name="Fan W."/>
            <person name="Wang S."/>
            <person name="Wang H."/>
            <person name="Wang A."/>
            <person name="Jiang F."/>
            <person name="Liu H."/>
            <person name="Zhao H."/>
            <person name="Xu D."/>
            <person name="Zhang Y."/>
        </authorList>
    </citation>
    <scope>NUCLEOTIDE SEQUENCE [LARGE SCALE GENOMIC DNA]</scope>
    <source>
        <strain evidence="2">cv. Niubang</strain>
    </source>
</reference>
<comment type="caution">
    <text evidence="1">The sequence shown here is derived from an EMBL/GenBank/DDBJ whole genome shotgun (WGS) entry which is preliminary data.</text>
</comment>
<sequence>MTIYGNEISRRVYLRGLQRGDIGGRRVGLGLHNRCLCIFGSSGTNQILVFDSLMDMGGLDGVSEVEIVVVPSTVVVSTVGFSFGSESPSRTTVSCSPSFLGG</sequence>
<protein>
    <submittedName>
        <fullName evidence="1">Uncharacterized protein</fullName>
    </submittedName>
</protein>
<keyword evidence="2" id="KW-1185">Reference proteome</keyword>